<protein>
    <submittedName>
        <fullName evidence="3">Putative deoxyribonuclease RhsC</fullName>
    </submittedName>
</protein>
<accession>A0A833U1N0</accession>
<dbReference type="Gene3D" id="2.180.10.10">
    <property type="entry name" value="RHS repeat-associated core"/>
    <property type="match status" value="3"/>
</dbReference>
<dbReference type="InterPro" id="IPR006530">
    <property type="entry name" value="YD"/>
</dbReference>
<dbReference type="InterPro" id="IPR031325">
    <property type="entry name" value="RHS_repeat"/>
</dbReference>
<dbReference type="InterPro" id="IPR056823">
    <property type="entry name" value="TEN-like_YD-shell"/>
</dbReference>
<dbReference type="InterPro" id="IPR050708">
    <property type="entry name" value="T6SS_VgrG/RHS"/>
</dbReference>
<gene>
    <name evidence="3" type="primary">rhsC_1</name>
    <name evidence="3" type="ORF">GAK29_00277</name>
</gene>
<dbReference type="NCBIfam" id="TIGR03696">
    <property type="entry name" value="Rhs_assc_core"/>
    <property type="match status" value="1"/>
</dbReference>
<dbReference type="PANTHER" id="PTHR32305:SF15">
    <property type="entry name" value="PROTEIN RHSA-RELATED"/>
    <property type="match status" value="1"/>
</dbReference>
<dbReference type="InterPro" id="IPR022385">
    <property type="entry name" value="Rhs_assc_core"/>
</dbReference>
<comment type="caution">
    <text evidence="3">The sequence shown here is derived from an EMBL/GenBank/DDBJ whole genome shotgun (WGS) entry which is preliminary data.</text>
</comment>
<dbReference type="PANTHER" id="PTHR32305">
    <property type="match status" value="1"/>
</dbReference>
<keyword evidence="1" id="KW-0677">Repeat</keyword>
<sequence length="1513" mass="168245">MYIFLRKYLSSYLCLLLSTFMIYLLLSISSVYANPFLDDLTASPDRINSCISDSGINPISKQVELSKVDIKGPLPFIRSYSTLIQLTSKEYNQTYQNPMDRDLREMGIGWTHNYAYKLEEGAAIPFNGVLPAMRLFLPEEGKFITFLYNNNDRTFTRSSGAPYWGTVSDGETKLIAGSQKGEAIAQYKGTEIVFQYQSNNKSYTATKVTYPNGKVISLSYTYASGYNRWLLTTVSDNLGNTLQLNHYDGTTNPDLKGVISSVTSNNTLNPQVANYNYDIRSVTWPKPFFMFSGKPDNVYTFNNLPNLISVESTANPREDYTYLDYSKNSLFNSQVKIPILSEYKQANVVRRTWAYTDTSILSQVPGLANDVKIETDANILSIYRQFSANLSKTDRYANDINLTNSDVGNVPDTSYGADERFSRIQAEGAANCLTYNSKPIKNFITANGIRQISSIIDQNGTRTDFKYDANARLLEMIEAKGTPLERLSTLTYETKYWIPNTIKRGNLTQTNVINELGQITTTTQNSIQPGSVDKVTQYEYLANGLLASINGPRNGDIDNIKYAYDNFGNLASITKNINGIDRITSFTNYNSFGFPQQLSYPSGIIDNFVYNNDGTIASKTTVSGEKSDVTTYLYDDFKRLVSETDSNGEIRSFAYDLNNQLIKTTLSDGSQINRSYFSNGLVASENVSDSEGNAATENSITLDENGRPLVIQQGNVSDRNKTTNSYDANGNLVQTTSALGITEKWGYDALSRVVSHTDGLGNAYNFNYDINDNLIQAKDPLNAGSQPFNYRNGGVLTQEVNTDYGNKNYGYDESDLLTQFIFGTRKCDYLNIDAAERVGQTTCSNTASSVDPTLIHSFGYTYDQSRFNNLDSVISNDAEYGASDSYVYDEFGRMIGKSQTNKSVATWGATTPILSVGYGYTPNDKPQVLRLASGRIVTFNYDQIKKNQLKSISLNDTVIINNVNYNSAGFLTGWNWGAGSASYGISYDASKNGTIKSITNQDNAGAVNFSLLYETDQDGRITQITRNNGTYDKFSYDAGSRLISESRNNGEVNVFGIQYTYDQNGNRTSLAATGAHQQPQANVTYTYTGNKLSAINGNATQHNENAELIYGAFTPTYDNAGNRRRDQTVGDGSASQFYMAYNDKNQRTLRAHIANGSEWKADTIQYVYDEEGHLIGEYNSNGVPIVEYIWYRNKPIAAIYGESATIYWIVTDLNNTPRRLINSSDGSSIVWSWDSTAFGVGAPEIETIKFHLRFPGQVYDELTKQFYNHNRYYNPELGRYMEPDPAGLEFNPNPYAYANNNPIMYVDPTGKNPVLIAMGVGAGLSSAIYIGKTGLNSYLDATSKGLDFKATVNIFRSNFSWTELGQQAAIGAAFGGVGKAAFLAADVHVAKTVLPESATLMQKASSFGANLATNKTREFSTTAGFVITGNLFVGKMSTNLIFGSYNDQRANERMNQQIAQQQAYQQLYRQFYQQPMQGPRNLGQLPTIRLNLNETDAGVRQQIQNGLNQRTYW</sequence>
<feature type="domain" description="Teneurin-like YD-shell" evidence="2">
    <location>
        <begin position="937"/>
        <end position="1302"/>
    </location>
</feature>
<dbReference type="EMBL" id="WNDP01000003">
    <property type="protein sequence ID" value="KAF1028181.1"/>
    <property type="molecule type" value="Genomic_DNA"/>
</dbReference>
<dbReference type="Pfam" id="PF25023">
    <property type="entry name" value="TEN_YD-shell"/>
    <property type="match status" value="1"/>
</dbReference>
<dbReference type="Proteomes" id="UP000490535">
    <property type="component" value="Unassembled WGS sequence"/>
</dbReference>
<evidence type="ECO:0000313" key="4">
    <source>
        <dbReference type="Proteomes" id="UP000490535"/>
    </source>
</evidence>
<organism evidence="3 4">
    <name type="scientific">Acinetobacter bereziniae</name>
    <name type="common">Acinetobacter genomosp. 10</name>
    <dbReference type="NCBI Taxonomy" id="106648"/>
    <lineage>
        <taxon>Bacteria</taxon>
        <taxon>Pseudomonadati</taxon>
        <taxon>Pseudomonadota</taxon>
        <taxon>Gammaproteobacteria</taxon>
        <taxon>Moraxellales</taxon>
        <taxon>Moraxellaceae</taxon>
        <taxon>Acinetobacter</taxon>
    </lineage>
</organism>
<evidence type="ECO:0000313" key="3">
    <source>
        <dbReference type="EMBL" id="KAF1028181.1"/>
    </source>
</evidence>
<name>A0A833U1N0_ACIBZ</name>
<reference evidence="4" key="1">
    <citation type="journal article" date="2020" name="MBio">
        <title>Horizontal gene transfer to a defensive symbiont with a reduced genome amongst a multipartite beetle microbiome.</title>
        <authorList>
            <person name="Waterworth S.C."/>
            <person name="Florez L.V."/>
            <person name="Rees E.R."/>
            <person name="Hertweck C."/>
            <person name="Kaltenpoth M."/>
            <person name="Kwan J.C."/>
        </authorList>
    </citation>
    <scope>NUCLEOTIDE SEQUENCE [LARGE SCALE GENOMIC DNA]</scope>
</reference>
<dbReference type="Pfam" id="PF05593">
    <property type="entry name" value="RHS_repeat"/>
    <property type="match status" value="2"/>
</dbReference>
<evidence type="ECO:0000256" key="1">
    <source>
        <dbReference type="ARBA" id="ARBA00022737"/>
    </source>
</evidence>
<evidence type="ECO:0000259" key="2">
    <source>
        <dbReference type="Pfam" id="PF25023"/>
    </source>
</evidence>
<proteinExistence type="predicted"/>
<dbReference type="NCBIfam" id="TIGR01643">
    <property type="entry name" value="YD_repeat_2x"/>
    <property type="match status" value="1"/>
</dbReference>